<dbReference type="GO" id="GO:0005975">
    <property type="term" value="P:carbohydrate metabolic process"/>
    <property type="evidence" value="ECO:0007669"/>
    <property type="project" value="InterPro"/>
</dbReference>
<dbReference type="InterPro" id="IPR012939">
    <property type="entry name" value="Glyco_hydro_92"/>
</dbReference>
<feature type="domain" description="Glycosyl hydrolase family 92 N-terminal" evidence="4">
    <location>
        <begin position="33"/>
        <end position="261"/>
    </location>
</feature>
<dbReference type="InterPro" id="IPR008928">
    <property type="entry name" value="6-hairpin_glycosidase_sf"/>
</dbReference>
<dbReference type="AlphaFoldDB" id="A0AAU7DG88"/>
<keyword evidence="5" id="KW-0378">Hydrolase</keyword>
<dbReference type="Pfam" id="PF17678">
    <property type="entry name" value="Glyco_hydro_92N"/>
    <property type="match status" value="1"/>
</dbReference>
<dbReference type="PANTHER" id="PTHR12143">
    <property type="entry name" value="PEPTIDE N-GLYCANASE PNGASE -RELATED"/>
    <property type="match status" value="1"/>
</dbReference>
<dbReference type="Gene3D" id="2.70.98.10">
    <property type="match status" value="1"/>
</dbReference>
<dbReference type="SUPFAM" id="SSF48208">
    <property type="entry name" value="Six-hairpin glycosidases"/>
    <property type="match status" value="1"/>
</dbReference>
<protein>
    <submittedName>
        <fullName evidence="5">GH92 family glycosyl hydrolase</fullName>
        <ecNumber evidence="5">3.2.1.-</ecNumber>
    </submittedName>
</protein>
<dbReference type="GO" id="GO:0030246">
    <property type="term" value="F:carbohydrate binding"/>
    <property type="evidence" value="ECO:0007669"/>
    <property type="project" value="InterPro"/>
</dbReference>
<feature type="domain" description="Glycosyl hydrolase family 92" evidence="3">
    <location>
        <begin position="288"/>
        <end position="757"/>
    </location>
</feature>
<dbReference type="EC" id="3.2.1.-" evidence="5"/>
<proteinExistence type="predicted"/>
<feature type="signal peptide" evidence="2">
    <location>
        <begin position="1"/>
        <end position="23"/>
    </location>
</feature>
<dbReference type="InterPro" id="IPR041371">
    <property type="entry name" value="GH92_N"/>
</dbReference>
<evidence type="ECO:0000259" key="3">
    <source>
        <dbReference type="Pfam" id="PF07971"/>
    </source>
</evidence>
<dbReference type="GO" id="GO:0006516">
    <property type="term" value="P:glycoprotein catabolic process"/>
    <property type="evidence" value="ECO:0007669"/>
    <property type="project" value="TreeGrafter"/>
</dbReference>
<dbReference type="InterPro" id="IPR014718">
    <property type="entry name" value="GH-type_carb-bd"/>
</dbReference>
<dbReference type="GO" id="GO:0000224">
    <property type="term" value="F:peptide-N4-(N-acetyl-beta-glucosaminyl)asparagine amidase activity"/>
    <property type="evidence" value="ECO:0007669"/>
    <property type="project" value="TreeGrafter"/>
</dbReference>
<dbReference type="GO" id="GO:0005829">
    <property type="term" value="C:cytosol"/>
    <property type="evidence" value="ECO:0007669"/>
    <property type="project" value="TreeGrafter"/>
</dbReference>
<evidence type="ECO:0000313" key="5">
    <source>
        <dbReference type="EMBL" id="XBH16645.1"/>
    </source>
</evidence>
<dbReference type="Pfam" id="PF07971">
    <property type="entry name" value="Glyco_hydro_92"/>
    <property type="match status" value="1"/>
</dbReference>
<reference evidence="5" key="1">
    <citation type="submission" date="2023-03" db="EMBL/GenBank/DDBJ databases">
        <title>Edaphobacter sp.</title>
        <authorList>
            <person name="Huber K.J."/>
            <person name="Papendorf J."/>
            <person name="Pilke C."/>
            <person name="Bunk B."/>
            <person name="Sproeer C."/>
            <person name="Pester M."/>
        </authorList>
    </citation>
    <scope>NUCLEOTIDE SEQUENCE</scope>
    <source>
        <strain evidence="5">DSM 110680</strain>
    </source>
</reference>
<evidence type="ECO:0000256" key="1">
    <source>
        <dbReference type="SAM" id="MobiDB-lite"/>
    </source>
</evidence>
<dbReference type="Gene3D" id="1.20.1610.10">
    <property type="entry name" value="alpha-1,2-mannosidases domains"/>
    <property type="match status" value="1"/>
</dbReference>
<dbReference type="EMBL" id="CP121196">
    <property type="protein sequence ID" value="XBH16645.1"/>
    <property type="molecule type" value="Genomic_DNA"/>
</dbReference>
<evidence type="ECO:0000256" key="2">
    <source>
        <dbReference type="SAM" id="SignalP"/>
    </source>
</evidence>
<dbReference type="GO" id="GO:0016798">
    <property type="term" value="F:hydrolase activity, acting on glycosyl bonds"/>
    <property type="evidence" value="ECO:0007669"/>
    <property type="project" value="UniProtKB-KW"/>
</dbReference>
<keyword evidence="5" id="KW-0326">Glycosidase</keyword>
<dbReference type="RefSeq" id="WP_348261874.1">
    <property type="nucleotide sequence ID" value="NZ_CP121196.1"/>
</dbReference>
<evidence type="ECO:0000259" key="4">
    <source>
        <dbReference type="Pfam" id="PF17678"/>
    </source>
</evidence>
<dbReference type="InterPro" id="IPR050883">
    <property type="entry name" value="PNGase"/>
</dbReference>
<keyword evidence="2" id="KW-0732">Signal</keyword>
<dbReference type="Gene3D" id="3.30.2080.10">
    <property type="entry name" value="GH92 mannosidase domain"/>
    <property type="match status" value="1"/>
</dbReference>
<organism evidence="5">
    <name type="scientific">Telmatobacter sp. DSM 110680</name>
    <dbReference type="NCBI Taxonomy" id="3036704"/>
    <lineage>
        <taxon>Bacteria</taxon>
        <taxon>Pseudomonadati</taxon>
        <taxon>Acidobacteriota</taxon>
        <taxon>Terriglobia</taxon>
        <taxon>Terriglobales</taxon>
        <taxon>Acidobacteriaceae</taxon>
        <taxon>Telmatobacter</taxon>
    </lineage>
</organism>
<dbReference type="InterPro" id="IPR005887">
    <property type="entry name" value="GH92_a_mannosidase_put"/>
</dbReference>
<name>A0AAU7DG88_9BACT</name>
<feature type="region of interest" description="Disordered" evidence="1">
    <location>
        <begin position="552"/>
        <end position="571"/>
    </location>
</feature>
<feature type="chain" id="PRO_5043346900" evidence="2">
    <location>
        <begin position="24"/>
        <end position="777"/>
    </location>
</feature>
<gene>
    <name evidence="5" type="ORF">P8935_18970</name>
</gene>
<dbReference type="NCBIfam" id="TIGR01180">
    <property type="entry name" value="aman2_put"/>
    <property type="match status" value="1"/>
</dbReference>
<dbReference type="Gene3D" id="1.20.1050.60">
    <property type="entry name" value="alpha-1,2-mannosidase"/>
    <property type="match status" value="1"/>
</dbReference>
<dbReference type="PANTHER" id="PTHR12143:SF39">
    <property type="entry name" value="SECRETED PROTEIN"/>
    <property type="match status" value="1"/>
</dbReference>
<sequence length="777" mass="85600">MRVSSALPILVFLPILLVAPVLAQTPKSPYDSVDPLIGTAGGGNTFPGATLPFGMVQWSPDTNTDAWYQYGEKQLYGFSLTHVSGAGCPLYGDFAVLPTLDPLTTSPAAKFIPLAFDRRDEQAHPGYYTVTLTNGVRVELTVAERAGIAKFKFPLGVRKRFLINGGSSANSIPSPNENPRDHEAFGNHIEIKPDGSFSGWTSAGRFCGSDSNYKLYIAGKFSRPFTSNAVWQDAVILKDAKSATGKHTGAWVEFSDDTEKLERLGVVGLGTGFLELKVGISFVSEASALANMEKGIPDWNFEQVHQRAQSTWSDLLNRVAVEGGTPDQQKIFYTGVYHSFLSPNIFSDEDGQYIGFDGKVYSLAGTKQKTQYANFSDWDIYRNTVQWQALFEPERESDMMQSLVNDAEQSGWYPRWPAANDVTYVMGGDSPVALLSSAYAFGARSFDTTKALEYMVKAGTQPGMGPHNDSERPFLAEYLKAGYAPADKDRIAASRTLEYASDDFAIAQFARATGRDDEYHRFLKQSENWKSLVDPETHWIRPRNADGTWLAGFDPERSLPKRPNAPVDSDQAGFEEGNTYQYSFMVPFDYPALFAAMGGEHVAEPRLDHFFTSLRCWGKPCFNIENEPDFVTPYAYVFMGKPWKTQEVVTRIAKDTFKPTPDGIPGNDDLGATSGVYVWNALGFYPAVPGVGGLVLGTPMFDKATLQLSGGRTLAIERQGQGIYVQSVTLNGAPYASSWLPIGKIHAGTNELRFTMGVEPNTKWGTEIADRPPNFRE</sequence>
<accession>A0AAU7DG88</accession>